<accession>A0ABX8EL44</accession>
<dbReference type="PANTHER" id="PTHR43802">
    <property type="entry name" value="ENOYL-COA HYDRATASE"/>
    <property type="match status" value="1"/>
</dbReference>
<name>A0ABX8EL44_9ACTN</name>
<dbReference type="PROSITE" id="PS00166">
    <property type="entry name" value="ENOYL_COA_HYDRATASE"/>
    <property type="match status" value="1"/>
</dbReference>
<sequence>MTEDVDDGPVLVEEREGGVLVVTLNRPQAKNAVDAATAEALAAAVDRLEAGDHLRAGVLTGAGGTFCAGMDLKAFLRGETPMLPGRGFGGLTARPARKPMIAAVEGWAVAGGFELVLACDLVVAARTARFGVPEVKRGLVAAAGAAVLLPQRVPRAVALEMLYTGDPIDAERAEALGLVNRVTEEGGALLGALELAGRIAVNGPLAVRVTQQVAREAADWTFDEAWERQDELTRPVFLSDDAREGSAAFAEKRAPRWTGR</sequence>
<dbReference type="InterPro" id="IPR018376">
    <property type="entry name" value="Enoyl-CoA_hyd/isom_CS"/>
</dbReference>
<evidence type="ECO:0000256" key="2">
    <source>
        <dbReference type="RuleBase" id="RU003707"/>
    </source>
</evidence>
<gene>
    <name evidence="3" type="primary">caiD_2</name>
    <name evidence="3" type="ORF">ENKNEFLB_03624</name>
</gene>
<dbReference type="GO" id="GO:0016829">
    <property type="term" value="F:lyase activity"/>
    <property type="evidence" value="ECO:0007669"/>
    <property type="project" value="UniProtKB-KW"/>
</dbReference>
<keyword evidence="3" id="KW-0456">Lyase</keyword>
<dbReference type="InterPro" id="IPR001753">
    <property type="entry name" value="Enoyl-CoA_hydra/iso"/>
</dbReference>
<evidence type="ECO:0000313" key="3">
    <source>
        <dbReference type="EMBL" id="QVT81216.1"/>
    </source>
</evidence>
<dbReference type="EMBL" id="CP075371">
    <property type="protein sequence ID" value="QVT81216.1"/>
    <property type="molecule type" value="Genomic_DNA"/>
</dbReference>
<keyword evidence="4" id="KW-1185">Reference proteome</keyword>
<evidence type="ECO:0000256" key="1">
    <source>
        <dbReference type="ARBA" id="ARBA00005254"/>
    </source>
</evidence>
<evidence type="ECO:0000313" key="4">
    <source>
        <dbReference type="Proteomes" id="UP000679307"/>
    </source>
</evidence>
<organism evidence="3 4">
    <name type="scientific">Nocardioides aquaticus</name>
    <dbReference type="NCBI Taxonomy" id="160826"/>
    <lineage>
        <taxon>Bacteria</taxon>
        <taxon>Bacillati</taxon>
        <taxon>Actinomycetota</taxon>
        <taxon>Actinomycetes</taxon>
        <taxon>Propionibacteriales</taxon>
        <taxon>Nocardioidaceae</taxon>
        <taxon>Nocardioides</taxon>
    </lineage>
</organism>
<dbReference type="Pfam" id="PF00378">
    <property type="entry name" value="ECH_1"/>
    <property type="match status" value="1"/>
</dbReference>
<protein>
    <submittedName>
        <fullName evidence="3">Carnitinyl-CoA dehydratase</fullName>
        <ecNumber evidence="3">4.2.1.149</ecNumber>
    </submittedName>
</protein>
<dbReference type="RefSeq" id="WP_246535644.1">
    <property type="nucleotide sequence ID" value="NZ_BAAAHS010000080.1"/>
</dbReference>
<dbReference type="NCBIfam" id="NF006100">
    <property type="entry name" value="PRK08252.1"/>
    <property type="match status" value="1"/>
</dbReference>
<dbReference type="EC" id="4.2.1.149" evidence="3"/>
<dbReference type="PANTHER" id="PTHR43802:SF1">
    <property type="entry name" value="IP11341P-RELATED"/>
    <property type="match status" value="1"/>
</dbReference>
<proteinExistence type="inferred from homology"/>
<reference evidence="3 4" key="1">
    <citation type="submission" date="2021-05" db="EMBL/GenBank/DDBJ databases">
        <title>Complete genome of Nocardioides aquaticus KCTC 9944T isolated from meromictic and hypersaline Ekho Lake, Antarctica.</title>
        <authorList>
            <person name="Hwang K."/>
            <person name="Kim K.M."/>
            <person name="Choe H."/>
        </authorList>
    </citation>
    <scope>NUCLEOTIDE SEQUENCE [LARGE SCALE GENOMIC DNA]</scope>
    <source>
        <strain evidence="3 4">KCTC 9944</strain>
    </source>
</reference>
<dbReference type="Proteomes" id="UP000679307">
    <property type="component" value="Chromosome"/>
</dbReference>
<comment type="similarity">
    <text evidence="1 2">Belongs to the enoyl-CoA hydratase/isomerase family.</text>
</comment>
<dbReference type="CDD" id="cd06558">
    <property type="entry name" value="crotonase-like"/>
    <property type="match status" value="1"/>
</dbReference>